<keyword evidence="3" id="KW-1185">Reference proteome</keyword>
<evidence type="ECO:0000313" key="3">
    <source>
        <dbReference type="Proteomes" id="UP000624404"/>
    </source>
</evidence>
<sequence>MSYQEHENGNANEDGIVVSEHEHGSSQENHQRGNEDERNRQSHGSTTIVGDLNRQTSDQWAWYLSSTTVEIWNLINKTSPDEACIHTLYCPWRWFPRFLSFTKDEDERLVRCNTSIGSEVSQETQRHTTRAPSDTRRAPVDFNFDTIIVAQRVLALDSHIQIEHWNRIRNLCVLIEGANRHELCSPGVINRLSQLSLFENILKICIGWVIPGLEYVGDFTISTIENQRAADLYLARALEEQLAMHQQASIQHVEVVYVRQDGLKWYHFSTL</sequence>
<dbReference type="AlphaFoldDB" id="A0A8H2VXX7"/>
<evidence type="ECO:0000313" key="2">
    <source>
        <dbReference type="EMBL" id="CAD6446150.1"/>
    </source>
</evidence>
<feature type="compositionally biased region" description="Basic and acidic residues" evidence="1">
    <location>
        <begin position="21"/>
        <end position="40"/>
    </location>
</feature>
<name>A0A8H2VXX7_9HELO</name>
<dbReference type="Proteomes" id="UP000624404">
    <property type="component" value="Unassembled WGS sequence"/>
</dbReference>
<reference evidence="2" key="1">
    <citation type="submission" date="2020-10" db="EMBL/GenBank/DDBJ databases">
        <authorList>
            <person name="Kusch S."/>
        </authorList>
    </citation>
    <scope>NUCLEOTIDE SEQUENCE</scope>
    <source>
        <strain evidence="2">SwB9</strain>
    </source>
</reference>
<organism evidence="2 3">
    <name type="scientific">Sclerotinia trifoliorum</name>
    <dbReference type="NCBI Taxonomy" id="28548"/>
    <lineage>
        <taxon>Eukaryota</taxon>
        <taxon>Fungi</taxon>
        <taxon>Dikarya</taxon>
        <taxon>Ascomycota</taxon>
        <taxon>Pezizomycotina</taxon>
        <taxon>Leotiomycetes</taxon>
        <taxon>Helotiales</taxon>
        <taxon>Sclerotiniaceae</taxon>
        <taxon>Sclerotinia</taxon>
    </lineage>
</organism>
<evidence type="ECO:0000256" key="1">
    <source>
        <dbReference type="SAM" id="MobiDB-lite"/>
    </source>
</evidence>
<dbReference type="OrthoDB" id="3531770at2759"/>
<proteinExistence type="predicted"/>
<accession>A0A8H2VXX7</accession>
<feature type="region of interest" description="Disordered" evidence="1">
    <location>
        <begin position="21"/>
        <end position="50"/>
    </location>
</feature>
<gene>
    <name evidence="2" type="ORF">SCLTRI_LOCUS5863</name>
</gene>
<dbReference type="EMBL" id="CAJHIA010000017">
    <property type="protein sequence ID" value="CAD6446150.1"/>
    <property type="molecule type" value="Genomic_DNA"/>
</dbReference>
<protein>
    <submittedName>
        <fullName evidence="2">042fcfdb-e1f4-4acc-bdfe-a6173cc2ac87</fullName>
    </submittedName>
</protein>
<comment type="caution">
    <text evidence="2">The sequence shown here is derived from an EMBL/GenBank/DDBJ whole genome shotgun (WGS) entry which is preliminary data.</text>
</comment>